<gene>
    <name evidence="10" type="ORF">HANVADRAFT_52376</name>
</gene>
<evidence type="ECO:0000256" key="3">
    <source>
        <dbReference type="ARBA" id="ARBA00005115"/>
    </source>
</evidence>
<evidence type="ECO:0000256" key="6">
    <source>
        <dbReference type="PIRSR" id="PIRSR600101-1"/>
    </source>
</evidence>
<evidence type="ECO:0000256" key="8">
    <source>
        <dbReference type="RuleBase" id="RU368068"/>
    </source>
</evidence>
<comment type="catalytic activity">
    <reaction evidence="5 8">
        <text>an N-terminal (5-L-glutamyl)-[peptide] + an alpha-amino acid = 5-L-glutamyl amino acid + an N-terminal L-alpha-aminoacyl-[peptide]</text>
        <dbReference type="Rhea" id="RHEA:23904"/>
        <dbReference type="Rhea" id="RHEA-COMP:9780"/>
        <dbReference type="Rhea" id="RHEA-COMP:9795"/>
        <dbReference type="ChEBI" id="CHEBI:77644"/>
        <dbReference type="ChEBI" id="CHEBI:78597"/>
        <dbReference type="ChEBI" id="CHEBI:78599"/>
        <dbReference type="ChEBI" id="CHEBI:78608"/>
        <dbReference type="EC" id="2.3.2.2"/>
    </reaction>
</comment>
<protein>
    <recommendedName>
        <fullName evidence="8">Glutathione hydrolase</fullName>
        <ecNumber evidence="8">2.3.2.2</ecNumber>
        <ecNumber evidence="8">3.4.19.13</ecNumber>
    </recommendedName>
    <alternativeName>
        <fullName evidence="8">Gamma-glutamyltransferase</fullName>
    </alternativeName>
    <alternativeName>
        <fullName evidence="8">Gamma-glutamyltranspeptidase</fullName>
    </alternativeName>
</protein>
<dbReference type="AlphaFoldDB" id="A0A1B7TF29"/>
<dbReference type="FunFam" id="3.60.20.40:FF:000001">
    <property type="entry name" value="Gamma-glutamyltranspeptidase 1"/>
    <property type="match status" value="1"/>
</dbReference>
<feature type="active site" description="Nucleophile" evidence="6">
    <location>
        <position position="460"/>
    </location>
</feature>
<dbReference type="PRINTS" id="PR01210">
    <property type="entry name" value="GGTRANSPTASE"/>
</dbReference>
<evidence type="ECO:0000256" key="4">
    <source>
        <dbReference type="ARBA" id="ARBA00009381"/>
    </source>
</evidence>
<dbReference type="NCBIfam" id="TIGR00066">
    <property type="entry name" value="g_glut_trans"/>
    <property type="match status" value="1"/>
</dbReference>
<dbReference type="Gene3D" id="3.60.20.40">
    <property type="match status" value="1"/>
</dbReference>
<dbReference type="PANTHER" id="PTHR11686">
    <property type="entry name" value="GAMMA GLUTAMYL TRANSPEPTIDASE"/>
    <property type="match status" value="1"/>
</dbReference>
<dbReference type="PANTHER" id="PTHR11686:SF9">
    <property type="entry name" value="RE13973P"/>
    <property type="match status" value="1"/>
</dbReference>
<dbReference type="UniPathway" id="UPA00204"/>
<reference evidence="11" key="1">
    <citation type="journal article" date="2016" name="Proc. Natl. Acad. Sci. U.S.A.">
        <title>Comparative genomics of biotechnologically important yeasts.</title>
        <authorList>
            <person name="Riley R."/>
            <person name="Haridas S."/>
            <person name="Wolfe K.H."/>
            <person name="Lopes M.R."/>
            <person name="Hittinger C.T."/>
            <person name="Goeker M."/>
            <person name="Salamov A.A."/>
            <person name="Wisecaver J.H."/>
            <person name="Long T.M."/>
            <person name="Calvey C.H."/>
            <person name="Aerts A.L."/>
            <person name="Barry K.W."/>
            <person name="Choi C."/>
            <person name="Clum A."/>
            <person name="Coughlan A.Y."/>
            <person name="Deshpande S."/>
            <person name="Douglass A.P."/>
            <person name="Hanson S.J."/>
            <person name="Klenk H.-P."/>
            <person name="LaButti K.M."/>
            <person name="Lapidus A."/>
            <person name="Lindquist E.A."/>
            <person name="Lipzen A.M."/>
            <person name="Meier-Kolthoff J.P."/>
            <person name="Ohm R.A."/>
            <person name="Otillar R.P."/>
            <person name="Pangilinan J.L."/>
            <person name="Peng Y."/>
            <person name="Rokas A."/>
            <person name="Rosa C.A."/>
            <person name="Scheuner C."/>
            <person name="Sibirny A.A."/>
            <person name="Slot J.C."/>
            <person name="Stielow J.B."/>
            <person name="Sun H."/>
            <person name="Kurtzman C.P."/>
            <person name="Blackwell M."/>
            <person name="Grigoriev I.V."/>
            <person name="Jeffries T.W."/>
        </authorList>
    </citation>
    <scope>NUCLEOTIDE SEQUENCE [LARGE SCALE GENOMIC DNA]</scope>
    <source>
        <strain evidence="11">NRRL Y-1626</strain>
    </source>
</reference>
<keyword evidence="8" id="KW-0808">Transferase</keyword>
<keyword evidence="9" id="KW-0812">Transmembrane</keyword>
<organism evidence="10 11">
    <name type="scientific">Hanseniaspora valbyensis NRRL Y-1626</name>
    <dbReference type="NCBI Taxonomy" id="766949"/>
    <lineage>
        <taxon>Eukaryota</taxon>
        <taxon>Fungi</taxon>
        <taxon>Dikarya</taxon>
        <taxon>Ascomycota</taxon>
        <taxon>Saccharomycotina</taxon>
        <taxon>Saccharomycetes</taxon>
        <taxon>Saccharomycodales</taxon>
        <taxon>Saccharomycodaceae</taxon>
        <taxon>Hanseniaspora</taxon>
    </lineage>
</organism>
<keyword evidence="9" id="KW-1133">Transmembrane helix</keyword>
<feature type="binding site" evidence="7">
    <location>
        <position position="502"/>
    </location>
    <ligand>
        <name>L-glutamate</name>
        <dbReference type="ChEBI" id="CHEBI:29985"/>
    </ligand>
</feature>
<keyword evidence="11" id="KW-1185">Reference proteome</keyword>
<dbReference type="GO" id="GO:0103068">
    <property type="term" value="F:leukotriene C4 gamma-glutamyl transferase activity"/>
    <property type="evidence" value="ECO:0007669"/>
    <property type="project" value="UniProtKB-EC"/>
</dbReference>
<dbReference type="GO" id="GO:0005886">
    <property type="term" value="C:plasma membrane"/>
    <property type="evidence" value="ECO:0007669"/>
    <property type="project" value="TreeGrafter"/>
</dbReference>
<comment type="function">
    <text evidence="8">Cleaves the gamma-glutamyl peptide bond of glutathione and glutathione conjugates.</text>
</comment>
<dbReference type="InterPro" id="IPR029055">
    <property type="entry name" value="Ntn_hydrolases_N"/>
</dbReference>
<dbReference type="Proteomes" id="UP000092321">
    <property type="component" value="Unassembled WGS sequence"/>
</dbReference>
<feature type="binding site" evidence="7">
    <location>
        <position position="158"/>
    </location>
    <ligand>
        <name>L-glutamate</name>
        <dbReference type="ChEBI" id="CHEBI:29985"/>
    </ligand>
</feature>
<dbReference type="GO" id="GO:0006751">
    <property type="term" value="P:glutathione catabolic process"/>
    <property type="evidence" value="ECO:0007669"/>
    <property type="project" value="UniProtKB-UniRule"/>
</dbReference>
<evidence type="ECO:0000256" key="1">
    <source>
        <dbReference type="ARBA" id="ARBA00001049"/>
    </source>
</evidence>
<accession>A0A1B7TF29</accession>
<dbReference type="GO" id="GO:0000324">
    <property type="term" value="C:fungal-type vacuole"/>
    <property type="evidence" value="ECO:0007669"/>
    <property type="project" value="TreeGrafter"/>
</dbReference>
<dbReference type="InterPro" id="IPR043138">
    <property type="entry name" value="GGT_lsub"/>
</dbReference>
<feature type="binding site" evidence="7">
    <location>
        <begin position="478"/>
        <end position="480"/>
    </location>
    <ligand>
        <name>L-glutamate</name>
        <dbReference type="ChEBI" id="CHEBI:29985"/>
    </ligand>
</feature>
<comment type="caution">
    <text evidence="10">The sequence shown here is derived from an EMBL/GenBank/DDBJ whole genome shotgun (WGS) entry which is preliminary data.</text>
</comment>
<sequence>MITKSRNILLSVSFLSILFITHFTFKTKNNKQLKIYNYFFKILNDDHNIDIDPLDRSPTLTPDRSKRLAEYDPNDTDEIPYKNPFIISTDLEQCNDIIKELVQEYPGINYADIAVNIGLCIGMINFFNSGIGGGGYATLYEEVSSSSSSSSSYFYDFRETAPEAWNNSIHNLTKIGGLSIATPGEVKGFAILHEKHGSGTISFKDLIKSIVKLGRDGFIIGEVLGATLDKYVEILELLDEVDDIIFNLEDWRFLYSDFDNRISLTKGDIMFRKEFADTLEYIGDVGVDEAFYNRNSQLVTKMVDFIQRHGGILSVDDFHNYNVAIGNPLIHNLGERFENKKIITSAGSSSGFSLVSALKIMEQCGSSYIGGDMMPDTSFQMIEAMKWMGSARTRLGDYYYNMNSTDTVSAIDTYPNRIKDIINSQSWVDRACGYIKGERKTLANVMDYDPKFTHSEAHGTAHYSVVDNKGNAISVTTTINLLFGSLLHDPVTGMIFNNEMDDFSSPYEEPNSFGLKPSKYNIPEANKRPLSSMVPTIIIDELGRVELVIGASGGSRITTSVFEAIIRILFYKMPLLETISYPRLHHQLMPDILEVESIKMIGSELINEFNNTMQYDVIENVGKAVINAIHRTDRNVWQGVADYWRKRGKADIIVPK</sequence>
<evidence type="ECO:0000256" key="7">
    <source>
        <dbReference type="PIRSR" id="PIRSR600101-2"/>
    </source>
</evidence>
<feature type="binding site" evidence="7">
    <location>
        <begin position="531"/>
        <end position="532"/>
    </location>
    <ligand>
        <name>L-glutamate</name>
        <dbReference type="ChEBI" id="CHEBI:29985"/>
    </ligand>
</feature>
<dbReference type="SUPFAM" id="SSF56235">
    <property type="entry name" value="N-terminal nucleophile aminohydrolases (Ntn hydrolases)"/>
    <property type="match status" value="1"/>
</dbReference>
<dbReference type="EC" id="2.3.2.2" evidence="8"/>
<name>A0A1B7TF29_9ASCO</name>
<feature type="binding site" evidence="7">
    <location>
        <position position="554"/>
    </location>
    <ligand>
        <name>L-glutamate</name>
        <dbReference type="ChEBI" id="CHEBI:29985"/>
    </ligand>
</feature>
<comment type="similarity">
    <text evidence="4">Belongs to the gamma-glutamyltransferase family.</text>
</comment>
<dbReference type="OrthoDB" id="1081007at2759"/>
<keyword evidence="8" id="KW-0378">Hydrolase</keyword>
<evidence type="ECO:0000256" key="2">
    <source>
        <dbReference type="ARBA" id="ARBA00001089"/>
    </source>
</evidence>
<evidence type="ECO:0000313" key="11">
    <source>
        <dbReference type="Proteomes" id="UP000092321"/>
    </source>
</evidence>
<keyword evidence="9" id="KW-0472">Membrane</keyword>
<dbReference type="InterPro" id="IPR043137">
    <property type="entry name" value="GGT_ssub_C"/>
</dbReference>
<dbReference type="InterPro" id="IPR000101">
    <property type="entry name" value="GGT_peptidase"/>
</dbReference>
<dbReference type="GO" id="GO:0036374">
    <property type="term" value="F:glutathione hydrolase activity"/>
    <property type="evidence" value="ECO:0007669"/>
    <property type="project" value="UniProtKB-UniRule"/>
</dbReference>
<dbReference type="EMBL" id="LXPE01000009">
    <property type="protein sequence ID" value="OBA27352.1"/>
    <property type="molecule type" value="Genomic_DNA"/>
</dbReference>
<evidence type="ECO:0000313" key="10">
    <source>
        <dbReference type="EMBL" id="OBA27352.1"/>
    </source>
</evidence>
<evidence type="ECO:0000256" key="5">
    <source>
        <dbReference type="ARBA" id="ARBA00047417"/>
    </source>
</evidence>
<dbReference type="Pfam" id="PF01019">
    <property type="entry name" value="G_glu_transpept"/>
    <property type="match status" value="1"/>
</dbReference>
<feature type="transmembrane region" description="Helical" evidence="9">
    <location>
        <begin position="7"/>
        <end position="25"/>
    </location>
</feature>
<comment type="catalytic activity">
    <reaction evidence="1 8">
        <text>an S-substituted glutathione + H2O = an S-substituted L-cysteinylglycine + L-glutamate</text>
        <dbReference type="Rhea" id="RHEA:59468"/>
        <dbReference type="ChEBI" id="CHEBI:15377"/>
        <dbReference type="ChEBI" id="CHEBI:29985"/>
        <dbReference type="ChEBI" id="CHEBI:90779"/>
        <dbReference type="ChEBI" id="CHEBI:143103"/>
        <dbReference type="EC" id="3.4.19.13"/>
    </reaction>
</comment>
<dbReference type="EC" id="3.4.19.13" evidence="8"/>
<comment type="catalytic activity">
    <reaction evidence="2 8">
        <text>glutathione + H2O = L-cysteinylglycine + L-glutamate</text>
        <dbReference type="Rhea" id="RHEA:28807"/>
        <dbReference type="ChEBI" id="CHEBI:15377"/>
        <dbReference type="ChEBI" id="CHEBI:29985"/>
        <dbReference type="ChEBI" id="CHEBI:57925"/>
        <dbReference type="ChEBI" id="CHEBI:61694"/>
        <dbReference type="EC" id="3.4.19.13"/>
    </reaction>
</comment>
<dbReference type="Gene3D" id="1.10.246.130">
    <property type="match status" value="1"/>
</dbReference>
<comment type="pathway">
    <text evidence="3 8">Sulfur metabolism; glutathione metabolism.</text>
</comment>
<evidence type="ECO:0000256" key="9">
    <source>
        <dbReference type="SAM" id="Phobius"/>
    </source>
</evidence>
<proteinExistence type="inferred from homology"/>
<keyword evidence="8" id="KW-0012">Acyltransferase</keyword>